<dbReference type="SUPFAM" id="SSF54534">
    <property type="entry name" value="FKBP-like"/>
    <property type="match status" value="1"/>
</dbReference>
<dbReference type="EC" id="5.2.1.8" evidence="11"/>
<evidence type="ECO:0000256" key="10">
    <source>
        <dbReference type="ARBA" id="ARBA00023288"/>
    </source>
</evidence>
<dbReference type="Gene3D" id="1.10.4030.10">
    <property type="entry name" value="Porin chaperone SurA, peptide-binding domain"/>
    <property type="match status" value="1"/>
</dbReference>
<keyword evidence="5 11" id="KW-0732">Signal</keyword>
<evidence type="ECO:0000313" key="14">
    <source>
        <dbReference type="EMBL" id="MFB9761080.1"/>
    </source>
</evidence>
<dbReference type="PANTHER" id="PTHR47245">
    <property type="entry name" value="PEPTIDYLPROLYL ISOMERASE"/>
    <property type="match status" value="1"/>
</dbReference>
<comment type="similarity">
    <text evidence="3 11">Belongs to the PrsA family.</text>
</comment>
<keyword evidence="8 11" id="KW-0564">Palmitate</keyword>
<comment type="caution">
    <text evidence="14">The sequence shown here is derived from an EMBL/GenBank/DDBJ whole genome shotgun (WGS) entry which is preliminary data.</text>
</comment>
<evidence type="ECO:0000256" key="8">
    <source>
        <dbReference type="ARBA" id="ARBA00023139"/>
    </source>
</evidence>
<feature type="chain" id="PRO_5047419883" description="Foldase protein PrsA" evidence="12">
    <location>
        <begin position="19"/>
        <end position="281"/>
    </location>
</feature>
<gene>
    <name evidence="11 14" type="primary">prsA</name>
    <name evidence="14" type="ORF">ACFFMS_22780</name>
</gene>
<dbReference type="SUPFAM" id="SSF109998">
    <property type="entry name" value="Triger factor/SurA peptide-binding domain-like"/>
    <property type="match status" value="1"/>
</dbReference>
<name>A0ABV5WKI2_9BACI</name>
<keyword evidence="6 11" id="KW-0697">Rotamase</keyword>
<evidence type="ECO:0000256" key="1">
    <source>
        <dbReference type="ARBA" id="ARBA00000971"/>
    </source>
</evidence>
<protein>
    <recommendedName>
        <fullName evidence="11">Foldase protein PrsA</fullName>
        <ecNumber evidence="11">5.2.1.8</ecNumber>
    </recommendedName>
</protein>
<dbReference type="NCBIfam" id="NF002846">
    <property type="entry name" value="PRK03095.1"/>
    <property type="match status" value="1"/>
</dbReference>
<dbReference type="HAMAP" id="MF_01145">
    <property type="entry name" value="Foldase_PrsA"/>
    <property type="match status" value="1"/>
</dbReference>
<reference evidence="14 15" key="1">
    <citation type="submission" date="2024-09" db="EMBL/GenBank/DDBJ databases">
        <authorList>
            <person name="Sun Q."/>
            <person name="Mori K."/>
        </authorList>
    </citation>
    <scope>NUCLEOTIDE SEQUENCE [LARGE SCALE GENOMIC DNA]</scope>
    <source>
        <strain evidence="14 15">JCM 11201</strain>
    </source>
</reference>
<dbReference type="InterPro" id="IPR000297">
    <property type="entry name" value="PPIase_PpiC"/>
</dbReference>
<dbReference type="EMBL" id="JBHMAF010000187">
    <property type="protein sequence ID" value="MFB9761080.1"/>
    <property type="molecule type" value="Genomic_DNA"/>
</dbReference>
<keyword evidence="15" id="KW-1185">Reference proteome</keyword>
<dbReference type="InterPro" id="IPR050245">
    <property type="entry name" value="PrsA_foldase"/>
</dbReference>
<evidence type="ECO:0000256" key="11">
    <source>
        <dbReference type="HAMAP-Rule" id="MF_01145"/>
    </source>
</evidence>
<evidence type="ECO:0000259" key="13">
    <source>
        <dbReference type="PROSITE" id="PS50198"/>
    </source>
</evidence>
<accession>A0ABV5WKI2</accession>
<keyword evidence="7 11" id="KW-0472">Membrane</keyword>
<comment type="subcellular location">
    <subcellularLocation>
        <location evidence="2 11">Cell membrane</location>
        <topology evidence="2 11">Lipid-anchor</topology>
    </subcellularLocation>
</comment>
<organism evidence="14 15">
    <name type="scientific">Ectobacillus funiculus</name>
    <dbReference type="NCBI Taxonomy" id="137993"/>
    <lineage>
        <taxon>Bacteria</taxon>
        <taxon>Bacillati</taxon>
        <taxon>Bacillota</taxon>
        <taxon>Bacilli</taxon>
        <taxon>Bacillales</taxon>
        <taxon>Bacillaceae</taxon>
        <taxon>Ectobacillus</taxon>
    </lineage>
</organism>
<keyword evidence="9 11" id="KW-0413">Isomerase</keyword>
<evidence type="ECO:0000256" key="12">
    <source>
        <dbReference type="SAM" id="SignalP"/>
    </source>
</evidence>
<comment type="catalytic activity">
    <reaction evidence="1 11">
        <text>[protein]-peptidylproline (omega=180) = [protein]-peptidylproline (omega=0)</text>
        <dbReference type="Rhea" id="RHEA:16237"/>
        <dbReference type="Rhea" id="RHEA-COMP:10747"/>
        <dbReference type="Rhea" id="RHEA-COMP:10748"/>
        <dbReference type="ChEBI" id="CHEBI:83833"/>
        <dbReference type="ChEBI" id="CHEBI:83834"/>
        <dbReference type="EC" id="5.2.1.8"/>
    </reaction>
</comment>
<keyword evidence="10 11" id="KW-0449">Lipoprotein</keyword>
<evidence type="ECO:0000256" key="6">
    <source>
        <dbReference type="ARBA" id="ARBA00023110"/>
    </source>
</evidence>
<dbReference type="InterPro" id="IPR008880">
    <property type="entry name" value="Trigger_fac_C"/>
</dbReference>
<dbReference type="Pfam" id="PF00639">
    <property type="entry name" value="Rotamase"/>
    <property type="match status" value="1"/>
</dbReference>
<evidence type="ECO:0000256" key="9">
    <source>
        <dbReference type="ARBA" id="ARBA00023235"/>
    </source>
</evidence>
<dbReference type="InterPro" id="IPR023059">
    <property type="entry name" value="Foldase_PrsA"/>
</dbReference>
<dbReference type="GO" id="GO:0016853">
    <property type="term" value="F:isomerase activity"/>
    <property type="evidence" value="ECO:0007669"/>
    <property type="project" value="UniProtKB-KW"/>
</dbReference>
<dbReference type="InterPro" id="IPR046357">
    <property type="entry name" value="PPIase_dom_sf"/>
</dbReference>
<evidence type="ECO:0000256" key="7">
    <source>
        <dbReference type="ARBA" id="ARBA00023136"/>
    </source>
</evidence>
<dbReference type="InterPro" id="IPR027304">
    <property type="entry name" value="Trigger_fact/SurA_dom_sf"/>
</dbReference>
<evidence type="ECO:0000313" key="15">
    <source>
        <dbReference type="Proteomes" id="UP001589609"/>
    </source>
</evidence>
<keyword evidence="4 11" id="KW-1003">Cell membrane</keyword>
<dbReference type="Gene3D" id="3.10.50.40">
    <property type="match status" value="1"/>
</dbReference>
<feature type="domain" description="PpiC" evidence="13">
    <location>
        <begin position="129"/>
        <end position="219"/>
    </location>
</feature>
<dbReference type="PANTHER" id="PTHR47245:SF1">
    <property type="entry name" value="FOLDASE PROTEIN PRSA"/>
    <property type="match status" value="1"/>
</dbReference>
<evidence type="ECO:0000256" key="3">
    <source>
        <dbReference type="ARBA" id="ARBA00006071"/>
    </source>
</evidence>
<comment type="function">
    <text evidence="11">Plays a major role in protein secretion by helping the post-translocational extracellular folding of several secreted proteins.</text>
</comment>
<evidence type="ECO:0000256" key="2">
    <source>
        <dbReference type="ARBA" id="ARBA00004193"/>
    </source>
</evidence>
<evidence type="ECO:0000256" key="4">
    <source>
        <dbReference type="ARBA" id="ARBA00022475"/>
    </source>
</evidence>
<sequence>MKKAIIALAATSVLVLSACGNSSETIVSTKAGDVTKEEFYDAMKQQAGQNVIKNLVIQKVFTKNYKVADKDVESEYKKTKEQYGDQFASLLEQSGMTETSLKEQIRASLAVKKAIGATITEKELKAQYKPEIRASHILVKDEDTAKKVEAELAAGKSFEDLAKQYSEDTASKDNGGDLDYFGPGKMEAAFEEAAYKLKKGEISQPVKTSYGYHIIKVTDIKELKPYDEVKDDLKTQIIETKMADTTFMNDFIDKELKKADVNVKDKTLKPAFETQAATGSQ</sequence>
<evidence type="ECO:0000256" key="5">
    <source>
        <dbReference type="ARBA" id="ARBA00022729"/>
    </source>
</evidence>
<dbReference type="RefSeq" id="WP_379951322.1">
    <property type="nucleotide sequence ID" value="NZ_JBHMAF010000187.1"/>
</dbReference>
<feature type="signal peptide" evidence="12">
    <location>
        <begin position="1"/>
        <end position="18"/>
    </location>
</feature>
<dbReference type="PROSITE" id="PS50198">
    <property type="entry name" value="PPIC_PPIASE_2"/>
    <property type="match status" value="1"/>
</dbReference>
<proteinExistence type="inferred from homology"/>
<dbReference type="Pfam" id="PF05698">
    <property type="entry name" value="Trigger_C"/>
    <property type="match status" value="1"/>
</dbReference>
<dbReference type="Proteomes" id="UP001589609">
    <property type="component" value="Unassembled WGS sequence"/>
</dbReference>
<dbReference type="PROSITE" id="PS51257">
    <property type="entry name" value="PROKAR_LIPOPROTEIN"/>
    <property type="match status" value="1"/>
</dbReference>